<dbReference type="EMBL" id="CAWUPB010000851">
    <property type="protein sequence ID" value="CAK7326754.1"/>
    <property type="molecule type" value="Genomic_DNA"/>
</dbReference>
<name>A0AAV1R2W0_9ROSI</name>
<dbReference type="Proteomes" id="UP001314170">
    <property type="component" value="Unassembled WGS sequence"/>
</dbReference>
<reference evidence="1 2" key="1">
    <citation type="submission" date="2024-01" db="EMBL/GenBank/DDBJ databases">
        <authorList>
            <person name="Waweru B."/>
        </authorList>
    </citation>
    <scope>NUCLEOTIDE SEQUENCE [LARGE SCALE GENOMIC DNA]</scope>
</reference>
<comment type="caution">
    <text evidence="1">The sequence shown here is derived from an EMBL/GenBank/DDBJ whole genome shotgun (WGS) entry which is preliminary data.</text>
</comment>
<gene>
    <name evidence="1" type="ORF">DCAF_LOCUS4458</name>
</gene>
<evidence type="ECO:0000313" key="1">
    <source>
        <dbReference type="EMBL" id="CAK7326754.1"/>
    </source>
</evidence>
<evidence type="ECO:0000313" key="2">
    <source>
        <dbReference type="Proteomes" id="UP001314170"/>
    </source>
</evidence>
<dbReference type="AlphaFoldDB" id="A0AAV1R2W0"/>
<proteinExistence type="predicted"/>
<organism evidence="1 2">
    <name type="scientific">Dovyalis caffra</name>
    <dbReference type="NCBI Taxonomy" id="77055"/>
    <lineage>
        <taxon>Eukaryota</taxon>
        <taxon>Viridiplantae</taxon>
        <taxon>Streptophyta</taxon>
        <taxon>Embryophyta</taxon>
        <taxon>Tracheophyta</taxon>
        <taxon>Spermatophyta</taxon>
        <taxon>Magnoliopsida</taxon>
        <taxon>eudicotyledons</taxon>
        <taxon>Gunneridae</taxon>
        <taxon>Pentapetalae</taxon>
        <taxon>rosids</taxon>
        <taxon>fabids</taxon>
        <taxon>Malpighiales</taxon>
        <taxon>Salicaceae</taxon>
        <taxon>Flacourtieae</taxon>
        <taxon>Dovyalis</taxon>
    </lineage>
</organism>
<accession>A0AAV1R2W0</accession>
<keyword evidence="2" id="KW-1185">Reference proteome</keyword>
<protein>
    <submittedName>
        <fullName evidence="1">Uncharacterized protein</fullName>
    </submittedName>
</protein>
<sequence>MEGELGGTRVISVRGSLREAYTHKEKLGNKGSLRARRSLARGSRDRGGTWQQAFGLFYWQMGCLRCEKLVRRRR</sequence>